<dbReference type="GO" id="GO:0005886">
    <property type="term" value="C:plasma membrane"/>
    <property type="evidence" value="ECO:0007669"/>
    <property type="project" value="UniProtKB-SubCell"/>
</dbReference>
<comment type="subcellular location">
    <subcellularLocation>
        <location evidence="1 5">Cell membrane</location>
        <topology evidence="1 5">Multi-pass membrane protein</topology>
    </subcellularLocation>
</comment>
<dbReference type="Proteomes" id="UP000485569">
    <property type="component" value="Unassembled WGS sequence"/>
</dbReference>
<feature type="transmembrane region" description="Helical" evidence="5">
    <location>
        <begin position="210"/>
        <end position="229"/>
    </location>
</feature>
<organism evidence="7">
    <name type="scientific">Candidatus Atribacter allofermentans</name>
    <dbReference type="NCBI Taxonomy" id="1852833"/>
    <lineage>
        <taxon>Bacteria</taxon>
        <taxon>Pseudomonadati</taxon>
        <taxon>Atribacterota</taxon>
        <taxon>Atribacteria</taxon>
        <taxon>Atribacterales</taxon>
        <taxon>Atribacteraceae</taxon>
        <taxon>Atribacter</taxon>
    </lineage>
</organism>
<dbReference type="CDD" id="cd06261">
    <property type="entry name" value="TM_PBP2"/>
    <property type="match status" value="1"/>
</dbReference>
<evidence type="ECO:0000256" key="1">
    <source>
        <dbReference type="ARBA" id="ARBA00004651"/>
    </source>
</evidence>
<dbReference type="PROSITE" id="PS50928">
    <property type="entry name" value="ABC_TM1"/>
    <property type="match status" value="1"/>
</dbReference>
<comment type="caution">
    <text evidence="7">The sequence shown here is derived from an EMBL/GenBank/DDBJ whole genome shotgun (WGS) entry which is preliminary data.</text>
</comment>
<evidence type="ECO:0000256" key="5">
    <source>
        <dbReference type="RuleBase" id="RU363032"/>
    </source>
</evidence>
<reference evidence="7" key="1">
    <citation type="submission" date="2017-02" db="EMBL/GenBank/DDBJ databases">
        <title>Delving into the versatile metabolic prowess of the omnipresent phylum Bacteroidetes.</title>
        <authorList>
            <person name="Nobu M.K."/>
            <person name="Mei R."/>
            <person name="Narihiro T."/>
            <person name="Kuroda K."/>
            <person name="Liu W.-T."/>
        </authorList>
    </citation>
    <scope>NUCLEOTIDE SEQUENCE</scope>
    <source>
        <strain evidence="7">ADurb.Bin276</strain>
    </source>
</reference>
<evidence type="ECO:0000256" key="4">
    <source>
        <dbReference type="ARBA" id="ARBA00023136"/>
    </source>
</evidence>
<dbReference type="Pfam" id="PF00528">
    <property type="entry name" value="BPD_transp_1"/>
    <property type="match status" value="1"/>
</dbReference>
<dbReference type="GO" id="GO:0055085">
    <property type="term" value="P:transmembrane transport"/>
    <property type="evidence" value="ECO:0007669"/>
    <property type="project" value="InterPro"/>
</dbReference>
<accession>A0A1V5SRN2</accession>
<feature type="transmembrane region" description="Helical" evidence="5">
    <location>
        <begin position="20"/>
        <end position="39"/>
    </location>
</feature>
<dbReference type="InterPro" id="IPR000515">
    <property type="entry name" value="MetI-like"/>
</dbReference>
<dbReference type="Gene3D" id="1.10.3720.10">
    <property type="entry name" value="MetI-like"/>
    <property type="match status" value="1"/>
</dbReference>
<keyword evidence="3 5" id="KW-1133">Transmembrane helix</keyword>
<dbReference type="PANTHER" id="PTHR42729">
    <property type="entry name" value="OLIGO/DIPEPTIDE TRANSPORT, PERMEASE PROTEIN (DPPC-2)"/>
    <property type="match status" value="1"/>
</dbReference>
<feature type="transmembrane region" description="Helical" evidence="5">
    <location>
        <begin position="83"/>
        <end position="103"/>
    </location>
</feature>
<keyword evidence="4 5" id="KW-0472">Membrane</keyword>
<feature type="domain" description="ABC transmembrane type-1" evidence="6">
    <location>
        <begin position="79"/>
        <end position="272"/>
    </location>
</feature>
<protein>
    <submittedName>
        <fullName evidence="7">Dipeptide transport system permease protein DppC</fullName>
    </submittedName>
</protein>
<feature type="transmembrane region" description="Helical" evidence="5">
    <location>
        <begin position="115"/>
        <end position="137"/>
    </location>
</feature>
<feature type="transmembrane region" description="Helical" evidence="5">
    <location>
        <begin position="249"/>
        <end position="271"/>
    </location>
</feature>
<dbReference type="PANTHER" id="PTHR42729:SF1">
    <property type="entry name" value="OLIGO_DIPEPTIDE TRANSPORT, PERMEASE PROTEIN (DPPC-2)"/>
    <property type="match status" value="1"/>
</dbReference>
<keyword evidence="2 5" id="KW-0812">Transmembrane</keyword>
<dbReference type="SUPFAM" id="SSF161098">
    <property type="entry name" value="MetI-like"/>
    <property type="match status" value="1"/>
</dbReference>
<evidence type="ECO:0000313" key="7">
    <source>
        <dbReference type="EMBL" id="OQA57145.1"/>
    </source>
</evidence>
<keyword evidence="5" id="KW-0813">Transport</keyword>
<comment type="similarity">
    <text evidence="5">Belongs to the binding-protein-dependent transport system permease family.</text>
</comment>
<dbReference type="InterPro" id="IPR035906">
    <property type="entry name" value="MetI-like_sf"/>
</dbReference>
<evidence type="ECO:0000256" key="3">
    <source>
        <dbReference type="ARBA" id="ARBA00022989"/>
    </source>
</evidence>
<gene>
    <name evidence="7" type="primary">dppC_2</name>
    <name evidence="7" type="ORF">BWY41_01342</name>
</gene>
<dbReference type="EMBL" id="MWBQ01000096">
    <property type="protein sequence ID" value="OQA57145.1"/>
    <property type="molecule type" value="Genomic_DNA"/>
</dbReference>
<name>A0A1V5SRN2_9BACT</name>
<proteinExistence type="inferred from homology"/>
<sequence length="287" mass="33065">MTPIAILDTTKRLFKHDLRFRIPLLILILLIIFAIISLFSPYDFRASYYAPINRPPSLSHPFGTNGRGQDLFWMMTFALKNSLIFGLEVAILSRLIAIIIGVIAGYKGRIIDQMLIFLCDSFIVLPIFPILIFLKLLTREMDLSTLAIVLALFGWPWDARLIRSQVLSLREQKFTITAIFSGENTWELIFYEYFPHILPIVLATTINNMLWSLGFEITLSVLGLTSLDIPTMGTITYWAIQQQAMVMGIWWWIFIPIAFIILLFTSLYLLFVSMTDFINPRARVLSR</sequence>
<evidence type="ECO:0000259" key="6">
    <source>
        <dbReference type="PROSITE" id="PS50928"/>
    </source>
</evidence>
<evidence type="ECO:0000256" key="2">
    <source>
        <dbReference type="ARBA" id="ARBA00022692"/>
    </source>
</evidence>
<dbReference type="AlphaFoldDB" id="A0A1V5SRN2"/>